<dbReference type="Pfam" id="PF13581">
    <property type="entry name" value="HATPase_c_2"/>
    <property type="match status" value="1"/>
</dbReference>
<keyword evidence="1" id="KW-0378">Hydrolase</keyword>
<dbReference type="PANTHER" id="PTHR43156:SF2">
    <property type="entry name" value="STAGE II SPORULATION PROTEIN E"/>
    <property type="match status" value="1"/>
</dbReference>
<dbReference type="InterPro" id="IPR003018">
    <property type="entry name" value="GAF"/>
</dbReference>
<dbReference type="InterPro" id="IPR036457">
    <property type="entry name" value="PPM-type-like_dom_sf"/>
</dbReference>
<dbReference type="Pfam" id="PF07228">
    <property type="entry name" value="SpoIIE"/>
    <property type="match status" value="1"/>
</dbReference>
<dbReference type="Gene3D" id="3.30.450.40">
    <property type="match status" value="1"/>
</dbReference>
<dbReference type="Proteomes" id="UP000780875">
    <property type="component" value="Unassembled WGS sequence"/>
</dbReference>
<dbReference type="InterPro" id="IPR003594">
    <property type="entry name" value="HATPase_dom"/>
</dbReference>
<keyword evidence="2" id="KW-0175">Coiled coil</keyword>
<feature type="domain" description="PPM-type phosphatase" evidence="4">
    <location>
        <begin position="220"/>
        <end position="431"/>
    </location>
</feature>
<organism evidence="5 6">
    <name type="scientific">Nocardioides mangrovi</name>
    <dbReference type="NCBI Taxonomy" id="2874580"/>
    <lineage>
        <taxon>Bacteria</taxon>
        <taxon>Bacillati</taxon>
        <taxon>Actinomycetota</taxon>
        <taxon>Actinomycetes</taxon>
        <taxon>Propionibacteriales</taxon>
        <taxon>Nocardioidaceae</taxon>
        <taxon>Nocardioides</taxon>
    </lineage>
</organism>
<dbReference type="InterPro" id="IPR001932">
    <property type="entry name" value="PPM-type_phosphatase-like_dom"/>
</dbReference>
<gene>
    <name evidence="5" type="ORF">K8U61_11650</name>
</gene>
<dbReference type="SMART" id="SM00331">
    <property type="entry name" value="PP2C_SIG"/>
    <property type="match status" value="1"/>
</dbReference>
<feature type="coiled-coil region" evidence="2">
    <location>
        <begin position="170"/>
        <end position="201"/>
    </location>
</feature>
<dbReference type="SUPFAM" id="SSF81606">
    <property type="entry name" value="PP2C-like"/>
    <property type="match status" value="1"/>
</dbReference>
<dbReference type="PANTHER" id="PTHR43156">
    <property type="entry name" value="STAGE II SPORULATION PROTEIN E-RELATED"/>
    <property type="match status" value="1"/>
</dbReference>
<evidence type="ECO:0000256" key="2">
    <source>
        <dbReference type="SAM" id="Coils"/>
    </source>
</evidence>
<comment type="caution">
    <text evidence="5">The sequence shown here is derived from an EMBL/GenBank/DDBJ whole genome shotgun (WGS) entry which is preliminary data.</text>
</comment>
<evidence type="ECO:0000313" key="5">
    <source>
        <dbReference type="EMBL" id="MBZ5738819.1"/>
    </source>
</evidence>
<evidence type="ECO:0000313" key="6">
    <source>
        <dbReference type="Proteomes" id="UP000780875"/>
    </source>
</evidence>
<dbReference type="InterPro" id="IPR052016">
    <property type="entry name" value="Bact_Sigma-Reg"/>
</dbReference>
<evidence type="ECO:0000259" key="3">
    <source>
        <dbReference type="SMART" id="SM00065"/>
    </source>
</evidence>
<dbReference type="Pfam" id="PF13185">
    <property type="entry name" value="GAF_2"/>
    <property type="match status" value="1"/>
</dbReference>
<dbReference type="Gene3D" id="3.30.565.10">
    <property type="entry name" value="Histidine kinase-like ATPase, C-terminal domain"/>
    <property type="match status" value="1"/>
</dbReference>
<name>A0ABS7UCT4_9ACTN</name>
<proteinExistence type="predicted"/>
<dbReference type="RefSeq" id="WP_224123190.1">
    <property type="nucleotide sequence ID" value="NZ_JAIQZJ010000006.1"/>
</dbReference>
<dbReference type="CDD" id="cd16936">
    <property type="entry name" value="HATPase_RsbW-like"/>
    <property type="match status" value="1"/>
</dbReference>
<dbReference type="SUPFAM" id="SSF55874">
    <property type="entry name" value="ATPase domain of HSP90 chaperone/DNA topoisomerase II/histidine kinase"/>
    <property type="match status" value="1"/>
</dbReference>
<accession>A0ABS7UCT4</accession>
<protein>
    <submittedName>
        <fullName evidence="5">SpoIIE family protein phosphatase</fullName>
    </submittedName>
</protein>
<dbReference type="SMART" id="SM00065">
    <property type="entry name" value="GAF"/>
    <property type="match status" value="1"/>
</dbReference>
<dbReference type="SUPFAM" id="SSF55781">
    <property type="entry name" value="GAF domain-like"/>
    <property type="match status" value="1"/>
</dbReference>
<dbReference type="Gene3D" id="3.60.40.10">
    <property type="entry name" value="PPM-type phosphatase domain"/>
    <property type="match status" value="1"/>
</dbReference>
<sequence>MASGGTGADNGGGLTSVPAEMLRVGEDLDLQRVLQSVTDTGTQLSDAQFGAFFYNAIDADGDIYQLHVVSGAEAESFTKMPAPRITELFEPTFSGERTVRVDDLRDGPYRGHMPPGHLPVRSYLATPVIGRDGTVIGALLFGHQEPDVFDDRTEATVMAVAAQAAIAIENARLYEKEQNARRDAEEARELLRRHVAEVTEASLTLQRSLLPSEIPVVDGLSAAVRYLPAVAHSEVGGDWYDVVATEGDTITLAIGDVQGHNMQAAAEMGRLRTTLRAYLAEGHRPADALARTNRLTASDYSEALLATCCLITIDPRNGEASIVRAGHPLPVLQRADGSVTEIALHAGPPLGVYPDQVWKEERLRFGHGDRVVLYTDGLVDVRGAGTGGRLDELLAVLETLATASPDDAADEVLRVLGRNADDDVALVVCDIAPTDHVVTVRTPGQVALARSLVTDLLESWELPDLVPLATLVVSELVTNGLRHGGGYADLLMRRTAHGVRLEVTDSDPVAPLLVDADPDAEGHRGVMLVDAVAADWGVDSDPSGKTVWAELVPHLD</sequence>
<keyword evidence="6" id="KW-1185">Reference proteome</keyword>
<dbReference type="EMBL" id="JAIQZJ010000006">
    <property type="protein sequence ID" value="MBZ5738819.1"/>
    <property type="molecule type" value="Genomic_DNA"/>
</dbReference>
<feature type="domain" description="GAF" evidence="3">
    <location>
        <begin position="29"/>
        <end position="178"/>
    </location>
</feature>
<evidence type="ECO:0000256" key="1">
    <source>
        <dbReference type="ARBA" id="ARBA00022801"/>
    </source>
</evidence>
<evidence type="ECO:0000259" key="4">
    <source>
        <dbReference type="SMART" id="SM00331"/>
    </source>
</evidence>
<dbReference type="InterPro" id="IPR036890">
    <property type="entry name" value="HATPase_C_sf"/>
</dbReference>
<dbReference type="InterPro" id="IPR029016">
    <property type="entry name" value="GAF-like_dom_sf"/>
</dbReference>
<reference evidence="5 6" key="1">
    <citation type="submission" date="2021-09" db="EMBL/GenBank/DDBJ databases">
        <title>Whole genome sequence of Nocardioides sp. GBK3QG-3.</title>
        <authorList>
            <person name="Tuo L."/>
        </authorList>
    </citation>
    <scope>NUCLEOTIDE SEQUENCE [LARGE SCALE GENOMIC DNA]</scope>
    <source>
        <strain evidence="5 6">GBK3QG-3</strain>
    </source>
</reference>